<evidence type="ECO:0000313" key="4">
    <source>
        <dbReference type="Proteomes" id="UP000284177"/>
    </source>
</evidence>
<gene>
    <name evidence="3" type="ORF">BET03_02605</name>
</gene>
<proteinExistence type="predicted"/>
<dbReference type="InterPro" id="IPR011624">
    <property type="entry name" value="Metal-dep_PHydrolase_7TM_extra"/>
</dbReference>
<dbReference type="RefSeq" id="WP_120166937.1">
    <property type="nucleotide sequence ID" value="NZ_MCIB01000001.1"/>
</dbReference>
<feature type="domain" description="HD/PDEase" evidence="2">
    <location>
        <begin position="479"/>
        <end position="636"/>
    </location>
</feature>
<dbReference type="NCBIfam" id="TIGR00277">
    <property type="entry name" value="HDIG"/>
    <property type="match status" value="1"/>
</dbReference>
<feature type="transmembrane region" description="Helical" evidence="1">
    <location>
        <begin position="273"/>
        <end position="296"/>
    </location>
</feature>
<reference evidence="3 4" key="1">
    <citation type="submission" date="2016-08" db="EMBL/GenBank/DDBJ databases">
        <title>Novel Firmicutes and Novel Genomes.</title>
        <authorList>
            <person name="Poppleton D.I."/>
            <person name="Gribaldo S."/>
        </authorList>
    </citation>
    <scope>NUCLEOTIDE SEQUENCE [LARGE SCALE GENOMIC DNA]</scope>
    <source>
        <strain evidence="3 4">CTT3</strain>
    </source>
</reference>
<dbReference type="InterPro" id="IPR006674">
    <property type="entry name" value="HD_domain"/>
</dbReference>
<dbReference type="SMART" id="SM00471">
    <property type="entry name" value="HDc"/>
    <property type="match status" value="1"/>
</dbReference>
<sequence length="706" mass="79237">MFSYIKLKLDKLSNNTFLKFFKKTFVQQITLVTVFTILLFIIVVNNIAQEKISVEIGDIAPKDVRATKDIVDSVKTRELKLKVMEEVEPRHRVDPSIQVKVKNEIKEFFELVYEVKEYEDTTFETKVKLLAQDSNIDLTNENYNAALKASKESLNMLESNISDILSQIMGTGIKKEELEYEKENVKKIFNSLDDLPKNLKILGINIVNKSIRPNRFLDKETTDQKRREAAEQISPVIVKEGELIVKKGEKVDERIFELIKSTGLLKEKNGIDYSLNIGTLFIVLLLEGIVISYLYIFERRTINDVKHLVILSIIILSVILISKGISGISGYLIPISAATMLISILIDAKLAILINFVLAIIIGMITGNDVNNIIMLLIGGTVGAFGVINTNQRHNIFLTGLIVGVANVLTILSFGLIADVRIQELLSKVIYGLLNGLFSSILTIGSLPLWESIFSILTPLKLLELSNPNHPLLKKLLLEAPGTYHHSIIVGNLSEAAAEAIEGNTLIARVGAYYHDVGKLKRPYLFKENQFNNENPHNKLNPSLSTLIITSHVKDGVEMAQKYKLPNVITNIIREHHGNTLVAYFYHKALNCENNEHIDEDNFRYDGPKPQTKEAAIIMMADSVEAAVRSMKNPTKGKIEKLVREIIKNKLNDGQLDECNLTLKDLDVIANAFSNVLLGIFHERIEYPKLDLKDLKGGKLSGASNR</sequence>
<dbReference type="OrthoDB" id="9806952at2"/>
<dbReference type="Pfam" id="PF07698">
    <property type="entry name" value="7TM-7TMR_HD"/>
    <property type="match status" value="1"/>
</dbReference>
<keyword evidence="1" id="KW-0812">Transmembrane</keyword>
<dbReference type="InterPro" id="IPR011621">
    <property type="entry name" value="Metal-dep_PHydrolase_7TM_intra"/>
</dbReference>
<dbReference type="Proteomes" id="UP000284177">
    <property type="component" value="Unassembled WGS sequence"/>
</dbReference>
<keyword evidence="1" id="KW-0472">Membrane</keyword>
<dbReference type="PANTHER" id="PTHR36442">
    <property type="entry name" value="CYCLIC-DI-AMP PHOSPHODIESTERASE PGPH"/>
    <property type="match status" value="1"/>
</dbReference>
<feature type="transmembrane region" description="Helical" evidence="1">
    <location>
        <begin position="308"/>
        <end position="333"/>
    </location>
</feature>
<dbReference type="PANTHER" id="PTHR36442:SF1">
    <property type="entry name" value="CYCLIC-DI-AMP PHOSPHODIESTERASE PGPH"/>
    <property type="match status" value="1"/>
</dbReference>
<evidence type="ECO:0000313" key="3">
    <source>
        <dbReference type="EMBL" id="RKD34730.1"/>
    </source>
</evidence>
<dbReference type="GO" id="GO:0016787">
    <property type="term" value="F:hydrolase activity"/>
    <property type="evidence" value="ECO:0007669"/>
    <property type="project" value="UniProtKB-KW"/>
</dbReference>
<keyword evidence="4" id="KW-1185">Reference proteome</keyword>
<organism evidence="3 4">
    <name type="scientific">Thermohalobacter berrensis</name>
    <dbReference type="NCBI Taxonomy" id="99594"/>
    <lineage>
        <taxon>Bacteria</taxon>
        <taxon>Bacillati</taxon>
        <taxon>Bacillota</taxon>
        <taxon>Tissierellia</taxon>
        <taxon>Tissierellales</taxon>
        <taxon>Thermohalobacteraceae</taxon>
        <taxon>Thermohalobacter</taxon>
    </lineage>
</organism>
<feature type="transmembrane region" description="Helical" evidence="1">
    <location>
        <begin position="339"/>
        <end position="361"/>
    </location>
</feature>
<dbReference type="AlphaFoldDB" id="A0A419TB81"/>
<dbReference type="SUPFAM" id="SSF109604">
    <property type="entry name" value="HD-domain/PDEase-like"/>
    <property type="match status" value="1"/>
</dbReference>
<dbReference type="Pfam" id="PF01966">
    <property type="entry name" value="HD"/>
    <property type="match status" value="1"/>
</dbReference>
<evidence type="ECO:0000256" key="1">
    <source>
        <dbReference type="SAM" id="Phobius"/>
    </source>
</evidence>
<keyword evidence="1" id="KW-1133">Transmembrane helix</keyword>
<protein>
    <submittedName>
        <fullName evidence="3">Phosphohydrolase</fullName>
    </submittedName>
</protein>
<dbReference type="Gene3D" id="1.10.3210.10">
    <property type="entry name" value="Hypothetical protein af1432"/>
    <property type="match status" value="1"/>
</dbReference>
<dbReference type="InterPro" id="IPR006675">
    <property type="entry name" value="HDIG_dom"/>
</dbReference>
<evidence type="ECO:0000259" key="2">
    <source>
        <dbReference type="SMART" id="SM00471"/>
    </source>
</evidence>
<feature type="transmembrane region" description="Helical" evidence="1">
    <location>
        <begin position="29"/>
        <end position="48"/>
    </location>
</feature>
<keyword evidence="3" id="KW-0378">Hydrolase</keyword>
<accession>A0A419TB81</accession>
<feature type="transmembrane region" description="Helical" evidence="1">
    <location>
        <begin position="373"/>
        <end position="390"/>
    </location>
</feature>
<dbReference type="CDD" id="cd00077">
    <property type="entry name" value="HDc"/>
    <property type="match status" value="1"/>
</dbReference>
<name>A0A419TB81_9FIRM</name>
<comment type="caution">
    <text evidence="3">The sequence shown here is derived from an EMBL/GenBank/DDBJ whole genome shotgun (WGS) entry which is preliminary data.</text>
</comment>
<dbReference type="Pfam" id="PF07697">
    <property type="entry name" value="7TMR-HDED"/>
    <property type="match status" value="1"/>
</dbReference>
<dbReference type="InterPro" id="IPR003607">
    <property type="entry name" value="HD/PDEase_dom"/>
</dbReference>
<dbReference type="InterPro" id="IPR052722">
    <property type="entry name" value="PgpH_phosphodiesterase"/>
</dbReference>
<feature type="transmembrane region" description="Helical" evidence="1">
    <location>
        <begin position="396"/>
        <end position="417"/>
    </location>
</feature>
<dbReference type="EMBL" id="MCIB01000001">
    <property type="protein sequence ID" value="RKD34730.1"/>
    <property type="molecule type" value="Genomic_DNA"/>
</dbReference>